<dbReference type="CDD" id="cd00599">
    <property type="entry name" value="GH25_muramidase"/>
    <property type="match status" value="1"/>
</dbReference>
<protein>
    <submittedName>
        <fullName evidence="4">Lysozyme</fullName>
    </submittedName>
</protein>
<evidence type="ECO:0000256" key="3">
    <source>
        <dbReference type="ARBA" id="ARBA00023295"/>
    </source>
</evidence>
<sequence length="203" mass="22468">MLNGIDVSNWQGVVDWGRHAKAGVSFAFAKATEGVTFTDPWFGRNWTGMRESWIVCGAYHFARPSGNPEAQVGHFLRAVGQAGGLHRGDLLALDLETNDHLPAPRVARFARRWCDAVIAQAGVRPVVYTFLSFARGGNCAGLEGYPLWIAAPDHPRGRPEVPVPWSNWAIHQHSNKPVDRNVFRGTRADLTSLGYRPRRSEDA</sequence>
<dbReference type="GO" id="GO:0003796">
    <property type="term" value="F:lysozyme activity"/>
    <property type="evidence" value="ECO:0007669"/>
    <property type="project" value="InterPro"/>
</dbReference>
<evidence type="ECO:0000256" key="2">
    <source>
        <dbReference type="ARBA" id="ARBA00022801"/>
    </source>
</evidence>
<name>A0A239M3Z3_9ACTN</name>
<dbReference type="InterPro" id="IPR017853">
    <property type="entry name" value="GH"/>
</dbReference>
<organism evidence="4 5">
    <name type="scientific">Streptosporangium subroseum</name>
    <dbReference type="NCBI Taxonomy" id="106412"/>
    <lineage>
        <taxon>Bacteria</taxon>
        <taxon>Bacillati</taxon>
        <taxon>Actinomycetota</taxon>
        <taxon>Actinomycetes</taxon>
        <taxon>Streptosporangiales</taxon>
        <taxon>Streptosporangiaceae</taxon>
        <taxon>Streptosporangium</taxon>
    </lineage>
</organism>
<dbReference type="Gene3D" id="3.20.20.80">
    <property type="entry name" value="Glycosidases"/>
    <property type="match status" value="1"/>
</dbReference>
<dbReference type="InterPro" id="IPR002053">
    <property type="entry name" value="Glyco_hydro_25"/>
</dbReference>
<evidence type="ECO:0000313" key="4">
    <source>
        <dbReference type="EMBL" id="SNT37386.1"/>
    </source>
</evidence>
<gene>
    <name evidence="4" type="ORF">SAMN05216276_103763</name>
</gene>
<keyword evidence="3" id="KW-0326">Glycosidase</keyword>
<dbReference type="InterPro" id="IPR018077">
    <property type="entry name" value="Glyco_hydro_fam25_subgr"/>
</dbReference>
<dbReference type="GO" id="GO:0016998">
    <property type="term" value="P:cell wall macromolecule catabolic process"/>
    <property type="evidence" value="ECO:0007669"/>
    <property type="project" value="InterPro"/>
</dbReference>
<reference evidence="4 5" key="1">
    <citation type="submission" date="2017-06" db="EMBL/GenBank/DDBJ databases">
        <authorList>
            <person name="Kim H.J."/>
            <person name="Triplett B.A."/>
        </authorList>
    </citation>
    <scope>NUCLEOTIDE SEQUENCE [LARGE SCALE GENOMIC DNA]</scope>
    <source>
        <strain evidence="4 5">CGMCC 4.2132</strain>
    </source>
</reference>
<dbReference type="RefSeq" id="WP_218825564.1">
    <property type="nucleotide sequence ID" value="NZ_FZOD01000037.1"/>
</dbReference>
<evidence type="ECO:0000256" key="1">
    <source>
        <dbReference type="ARBA" id="ARBA00010646"/>
    </source>
</evidence>
<dbReference type="GO" id="GO:0009253">
    <property type="term" value="P:peptidoglycan catabolic process"/>
    <property type="evidence" value="ECO:0007669"/>
    <property type="project" value="InterPro"/>
</dbReference>
<dbReference type="SUPFAM" id="SSF51445">
    <property type="entry name" value="(Trans)glycosidases"/>
    <property type="match status" value="1"/>
</dbReference>
<proteinExistence type="inferred from homology"/>
<dbReference type="EMBL" id="FZOD01000037">
    <property type="protein sequence ID" value="SNT37386.1"/>
    <property type="molecule type" value="Genomic_DNA"/>
</dbReference>
<evidence type="ECO:0000313" key="5">
    <source>
        <dbReference type="Proteomes" id="UP000198282"/>
    </source>
</evidence>
<dbReference type="PROSITE" id="PS51904">
    <property type="entry name" value="GLYCOSYL_HYDROL_F25_2"/>
    <property type="match status" value="1"/>
</dbReference>
<comment type="similarity">
    <text evidence="1">Belongs to the glycosyl hydrolase 25 family.</text>
</comment>
<dbReference type="SMART" id="SM00641">
    <property type="entry name" value="Glyco_25"/>
    <property type="match status" value="1"/>
</dbReference>
<dbReference type="PANTHER" id="PTHR34135">
    <property type="entry name" value="LYSOZYME"/>
    <property type="match status" value="1"/>
</dbReference>
<dbReference type="PANTHER" id="PTHR34135:SF2">
    <property type="entry name" value="LYSOZYME"/>
    <property type="match status" value="1"/>
</dbReference>
<keyword evidence="5" id="KW-1185">Reference proteome</keyword>
<dbReference type="Pfam" id="PF01183">
    <property type="entry name" value="Glyco_hydro_25"/>
    <property type="match status" value="1"/>
</dbReference>
<accession>A0A239M3Z3</accession>
<dbReference type="Proteomes" id="UP000198282">
    <property type="component" value="Unassembled WGS sequence"/>
</dbReference>
<dbReference type="GO" id="GO:0016052">
    <property type="term" value="P:carbohydrate catabolic process"/>
    <property type="evidence" value="ECO:0007669"/>
    <property type="project" value="TreeGrafter"/>
</dbReference>
<keyword evidence="2" id="KW-0378">Hydrolase</keyword>
<dbReference type="AlphaFoldDB" id="A0A239M3Z3"/>